<protein>
    <submittedName>
        <fullName evidence="3">Uncharacterized protein</fullName>
    </submittedName>
</protein>
<name>A0A0N0NP94_9EURO</name>
<organism evidence="3 4">
    <name type="scientific">Cyphellophora attinorum</name>
    <dbReference type="NCBI Taxonomy" id="1664694"/>
    <lineage>
        <taxon>Eukaryota</taxon>
        <taxon>Fungi</taxon>
        <taxon>Dikarya</taxon>
        <taxon>Ascomycota</taxon>
        <taxon>Pezizomycotina</taxon>
        <taxon>Eurotiomycetes</taxon>
        <taxon>Chaetothyriomycetidae</taxon>
        <taxon>Chaetothyriales</taxon>
        <taxon>Cyphellophoraceae</taxon>
        <taxon>Cyphellophora</taxon>
    </lineage>
</organism>
<dbReference type="OrthoDB" id="10262656at2759"/>
<accession>A0A0N0NP94</accession>
<feature type="region of interest" description="Disordered" evidence="1">
    <location>
        <begin position="282"/>
        <end position="306"/>
    </location>
</feature>
<feature type="region of interest" description="Disordered" evidence="1">
    <location>
        <begin position="421"/>
        <end position="459"/>
    </location>
</feature>
<evidence type="ECO:0000256" key="1">
    <source>
        <dbReference type="SAM" id="MobiDB-lite"/>
    </source>
</evidence>
<evidence type="ECO:0000256" key="2">
    <source>
        <dbReference type="SAM" id="SignalP"/>
    </source>
</evidence>
<proteinExistence type="predicted"/>
<feature type="chain" id="PRO_5005856891" evidence="2">
    <location>
        <begin position="28"/>
        <end position="748"/>
    </location>
</feature>
<keyword evidence="2" id="KW-0732">Signal</keyword>
<feature type="region of interest" description="Disordered" evidence="1">
    <location>
        <begin position="471"/>
        <end position="504"/>
    </location>
</feature>
<feature type="compositionally biased region" description="Low complexity" evidence="1">
    <location>
        <begin position="541"/>
        <end position="552"/>
    </location>
</feature>
<sequence length="748" mass="82778">MWPLRSASRHTLIVFLTLVILLSTSLPSVVRFSSAFLHNVLDNFVDEGQEVNSSSSSDNLHERYITSQKSTLPTFNPYLKPLLQCQNQSNERSQIVLPARHLNISLQLDNDETTTAQNRYFNPTIIPLPSYAASLTSARYVLVTRLVTAGLHQESHACLASFCHPGPENDGPNSTTQRGHLPPDSEVCSDSALAHLGPNGGFRCITLPRPVNIPPTPSLKCSPKWAAFPDIPGFHDPRIMWSGDGEPLIIVNSGSTYGCVGLWMQDLRTLIPELRDVMERRKPAESPVVPEDGKLKKRTGGGGEWREQGTPWWKMPVLKYETLTELTRWQGRSEVEKNWILWWPGGNRRGQTWVSYEMFGQWEEDEEDLQKHAMQMVGLGGDDMAQHKLDASNDAETDQVANALLREGFWSYWPSTNASQSLHDASTDHYQLDSESTPPSMPDTPTSAESATVPTTEKISSINTVSVVSEATPSSTAVAPQQPIKRSEASADADEQQPPTNYTFHSGRAISELLYVSYSTIALPNVTHPDEPPCLLPPDMLSSLQSQSQSSSRARRASTHQSTPALRLILCPSRSSCLGTEQEWLDTGREVHFSIVHRKLHPVNALGLVERGGYERWVVIWEGRSPGRIVATGKHAVVFQGEVFDEGRDEKEMGFVYTTSVSWAWRVESNAGRSDKEEDEDESDFAFLDGDMPHLSGLGTGFLDDEVILGIGIDDVRQAVVRVKVEELLACLTLCPGISIDDAGTEDA</sequence>
<dbReference type="STRING" id="1664694.A0A0N0NP94"/>
<dbReference type="GeneID" id="28742276"/>
<gene>
    <name evidence="3" type="ORF">AB675_9827</name>
</gene>
<feature type="compositionally biased region" description="Low complexity" evidence="1">
    <location>
        <begin position="434"/>
        <end position="447"/>
    </location>
</feature>
<keyword evidence="4" id="KW-1185">Reference proteome</keyword>
<dbReference type="EMBL" id="LFJN01000007">
    <property type="protein sequence ID" value="KPI42491.1"/>
    <property type="molecule type" value="Genomic_DNA"/>
</dbReference>
<dbReference type="VEuPathDB" id="FungiDB:AB675_9827"/>
<evidence type="ECO:0000313" key="4">
    <source>
        <dbReference type="Proteomes" id="UP000038010"/>
    </source>
</evidence>
<feature type="region of interest" description="Disordered" evidence="1">
    <location>
        <begin position="530"/>
        <end position="561"/>
    </location>
</feature>
<feature type="compositionally biased region" description="Polar residues" evidence="1">
    <location>
        <begin position="448"/>
        <end position="459"/>
    </location>
</feature>
<evidence type="ECO:0000313" key="3">
    <source>
        <dbReference type="EMBL" id="KPI42491.1"/>
    </source>
</evidence>
<reference evidence="3 4" key="1">
    <citation type="submission" date="2015-06" db="EMBL/GenBank/DDBJ databases">
        <title>Draft genome of the ant-associated black yeast Phialophora attae CBS 131958.</title>
        <authorList>
            <person name="Moreno L.F."/>
            <person name="Stielow B.J."/>
            <person name="de Hoog S."/>
            <person name="Vicente V.A."/>
            <person name="Weiss V.A."/>
            <person name="de Vries M."/>
            <person name="Cruz L.M."/>
            <person name="Souza E.M."/>
        </authorList>
    </citation>
    <scope>NUCLEOTIDE SEQUENCE [LARGE SCALE GENOMIC DNA]</scope>
    <source>
        <strain evidence="3 4">CBS 131958</strain>
    </source>
</reference>
<dbReference type="Proteomes" id="UP000038010">
    <property type="component" value="Unassembled WGS sequence"/>
</dbReference>
<dbReference type="RefSeq" id="XP_018002454.1">
    <property type="nucleotide sequence ID" value="XM_018150396.1"/>
</dbReference>
<feature type="signal peptide" evidence="2">
    <location>
        <begin position="1"/>
        <end position="27"/>
    </location>
</feature>
<dbReference type="AlphaFoldDB" id="A0A0N0NP94"/>
<comment type="caution">
    <text evidence="3">The sequence shown here is derived from an EMBL/GenBank/DDBJ whole genome shotgun (WGS) entry which is preliminary data.</text>
</comment>